<sequence length="145" mass="16843">MEKLKIYLADDDKDDREIFQEAFNEINSGNDLRIFNNGLEVIDFLNANDEIPDIIFLDLNMPLMSGIETLRIIRGNERYGSLSVVIYSTSSSERDIEDTLSAGANIYINKPNNYRALKETIMKVMKIDWQFRTSELDRENFMFAL</sequence>
<dbReference type="PANTHER" id="PTHR44520:SF2">
    <property type="entry name" value="RESPONSE REGULATOR RCP1"/>
    <property type="match status" value="1"/>
</dbReference>
<gene>
    <name evidence="3" type="ORF">GGR22_002398</name>
</gene>
<dbReference type="PROSITE" id="PS50110">
    <property type="entry name" value="RESPONSE_REGULATORY"/>
    <property type="match status" value="1"/>
</dbReference>
<keyword evidence="4" id="KW-1185">Reference proteome</keyword>
<dbReference type="Gene3D" id="3.40.50.2300">
    <property type="match status" value="1"/>
</dbReference>
<evidence type="ECO:0000259" key="2">
    <source>
        <dbReference type="PROSITE" id="PS50110"/>
    </source>
</evidence>
<dbReference type="PANTHER" id="PTHR44520">
    <property type="entry name" value="RESPONSE REGULATOR RCP1-RELATED"/>
    <property type="match status" value="1"/>
</dbReference>
<keyword evidence="1" id="KW-0597">Phosphoprotein</keyword>
<dbReference type="InterPro" id="IPR011006">
    <property type="entry name" value="CheY-like_superfamily"/>
</dbReference>
<name>A0ABR6DRC0_9FLAO</name>
<dbReference type="Proteomes" id="UP000555003">
    <property type="component" value="Unassembled WGS sequence"/>
</dbReference>
<feature type="modified residue" description="4-aspartylphosphate" evidence="1">
    <location>
        <position position="58"/>
    </location>
</feature>
<evidence type="ECO:0000256" key="1">
    <source>
        <dbReference type="PROSITE-ProRule" id="PRU00169"/>
    </source>
</evidence>
<organism evidence="3 4">
    <name type="scientific">Flavobacterium gossypii</name>
    <dbReference type="NCBI Taxonomy" id="1646119"/>
    <lineage>
        <taxon>Bacteria</taxon>
        <taxon>Pseudomonadati</taxon>
        <taxon>Bacteroidota</taxon>
        <taxon>Flavobacteriia</taxon>
        <taxon>Flavobacteriales</taxon>
        <taxon>Flavobacteriaceae</taxon>
        <taxon>Flavobacterium</taxon>
    </lineage>
</organism>
<accession>A0ABR6DRC0</accession>
<protein>
    <submittedName>
        <fullName evidence="3">CheY-like chemotaxis protein</fullName>
    </submittedName>
</protein>
<dbReference type="InterPro" id="IPR052893">
    <property type="entry name" value="TCS_response_regulator"/>
</dbReference>
<dbReference type="InterPro" id="IPR001789">
    <property type="entry name" value="Sig_transdc_resp-reg_receiver"/>
</dbReference>
<comment type="caution">
    <text evidence="3">The sequence shown here is derived from an EMBL/GenBank/DDBJ whole genome shotgun (WGS) entry which is preliminary data.</text>
</comment>
<reference evidence="3 4" key="1">
    <citation type="submission" date="2020-08" db="EMBL/GenBank/DDBJ databases">
        <title>Genomic Encyclopedia of Type Strains, Phase IV (KMG-IV): sequencing the most valuable type-strain genomes for metagenomic binning, comparative biology and taxonomic classification.</title>
        <authorList>
            <person name="Goeker M."/>
        </authorList>
    </citation>
    <scope>NUCLEOTIDE SEQUENCE [LARGE SCALE GENOMIC DNA]</scope>
    <source>
        <strain evidence="3 4">DSM 100397</strain>
    </source>
</reference>
<evidence type="ECO:0000313" key="3">
    <source>
        <dbReference type="EMBL" id="MBA9074231.1"/>
    </source>
</evidence>
<dbReference type="SUPFAM" id="SSF52172">
    <property type="entry name" value="CheY-like"/>
    <property type="match status" value="1"/>
</dbReference>
<dbReference type="RefSeq" id="WP_182493816.1">
    <property type="nucleotide sequence ID" value="NZ_JACJIS010000002.1"/>
</dbReference>
<dbReference type="Pfam" id="PF00072">
    <property type="entry name" value="Response_reg"/>
    <property type="match status" value="1"/>
</dbReference>
<evidence type="ECO:0000313" key="4">
    <source>
        <dbReference type="Proteomes" id="UP000555003"/>
    </source>
</evidence>
<proteinExistence type="predicted"/>
<dbReference type="EMBL" id="JACJIS010000002">
    <property type="protein sequence ID" value="MBA9074231.1"/>
    <property type="molecule type" value="Genomic_DNA"/>
</dbReference>
<dbReference type="SMART" id="SM00448">
    <property type="entry name" value="REC"/>
    <property type="match status" value="1"/>
</dbReference>
<feature type="domain" description="Response regulatory" evidence="2">
    <location>
        <begin position="5"/>
        <end position="125"/>
    </location>
</feature>